<reference evidence="1" key="1">
    <citation type="submission" date="2014-11" db="EMBL/GenBank/DDBJ databases">
        <authorList>
            <person name="Otto D Thomas"/>
            <person name="Naeem Raeece"/>
        </authorList>
    </citation>
    <scope>NUCLEOTIDE SEQUENCE</scope>
</reference>
<feature type="non-terminal residue" evidence="1">
    <location>
        <position position="1"/>
    </location>
</feature>
<name>A0A0G4HVV5_9ALVE</name>
<evidence type="ECO:0000313" key="1">
    <source>
        <dbReference type="EMBL" id="CEM48619.1"/>
    </source>
</evidence>
<protein>
    <submittedName>
        <fullName evidence="1">Uncharacterized protein</fullName>
    </submittedName>
</protein>
<dbReference type="EMBL" id="CDMZ01004091">
    <property type="protein sequence ID" value="CEM48619.1"/>
    <property type="molecule type" value="Genomic_DNA"/>
</dbReference>
<accession>A0A0G4HVV5</accession>
<gene>
    <name evidence="1" type="ORF">Cvel_32427</name>
</gene>
<proteinExistence type="predicted"/>
<dbReference type="VEuPathDB" id="CryptoDB:Cvel_32427"/>
<sequence>SENSELRESDGGDFMCVGGNVSEEGKRLCAELQAREDSLPVVYDEEVKLIRSFDDRALWEADLQAEAGGEGDSEVVFEVGENAQVFVEDEHYVKITSGGERGVRMDSAQVFWTRCAWAKVAVSFDPAVMLEGGGTSNTCRRGFWRTNRE</sequence>
<organism evidence="1">
    <name type="scientific">Chromera velia CCMP2878</name>
    <dbReference type="NCBI Taxonomy" id="1169474"/>
    <lineage>
        <taxon>Eukaryota</taxon>
        <taxon>Sar</taxon>
        <taxon>Alveolata</taxon>
        <taxon>Colpodellida</taxon>
        <taxon>Chromeraceae</taxon>
        <taxon>Chromera</taxon>
    </lineage>
</organism>
<dbReference type="AlphaFoldDB" id="A0A0G4HVV5"/>